<protein>
    <recommendedName>
        <fullName evidence="2">B30.2/SPRY domain-containing protein</fullName>
    </recommendedName>
</protein>
<dbReference type="InterPro" id="IPR006574">
    <property type="entry name" value="PRY"/>
</dbReference>
<dbReference type="InterPro" id="IPR013320">
    <property type="entry name" value="ConA-like_dom_sf"/>
</dbReference>
<dbReference type="InterPro" id="IPR003877">
    <property type="entry name" value="SPRY_dom"/>
</dbReference>
<feature type="compositionally biased region" description="Polar residues" evidence="1">
    <location>
        <begin position="9"/>
        <end position="23"/>
    </location>
</feature>
<dbReference type="Proteomes" id="UP000694557">
    <property type="component" value="Unassembled WGS sequence"/>
</dbReference>
<accession>A0A8C7IA49</accession>
<evidence type="ECO:0000313" key="4">
    <source>
        <dbReference type="Proteomes" id="UP000694557"/>
    </source>
</evidence>
<feature type="region of interest" description="Disordered" evidence="1">
    <location>
        <begin position="1"/>
        <end position="23"/>
    </location>
</feature>
<reference evidence="3" key="2">
    <citation type="submission" date="2025-09" db="UniProtKB">
        <authorList>
            <consortium name="Ensembl"/>
        </authorList>
    </citation>
    <scope>IDENTIFICATION</scope>
</reference>
<dbReference type="SUPFAM" id="SSF49899">
    <property type="entry name" value="Concanavalin A-like lectins/glucanases"/>
    <property type="match status" value="1"/>
</dbReference>
<dbReference type="SMART" id="SM00589">
    <property type="entry name" value="PRY"/>
    <property type="match status" value="1"/>
</dbReference>
<dbReference type="Gene3D" id="2.60.120.920">
    <property type="match status" value="2"/>
</dbReference>
<dbReference type="Pfam" id="PF13765">
    <property type="entry name" value="PRY"/>
    <property type="match status" value="1"/>
</dbReference>
<feature type="domain" description="B30.2/SPRY" evidence="2">
    <location>
        <begin position="1"/>
        <end position="139"/>
    </location>
</feature>
<dbReference type="PROSITE" id="PS50188">
    <property type="entry name" value="B302_SPRY"/>
    <property type="match status" value="1"/>
</dbReference>
<keyword evidence="4" id="KW-1185">Reference proteome</keyword>
<proteinExistence type="predicted"/>
<sequence length="139" mass="15152">GLLLRDSPGASSESGGLDETQNQTVDVTFDPDTAHLWLIVSGDGKQVRYGDGAQKLPDNPERFNAGVCVLGRGKGSFTFYPGNGLWTVGLWDGETYEAHNKKVDVLSLKEKPQKVGVFVDYEKGEVSFYNVEASICHLN</sequence>
<dbReference type="GeneTree" id="ENSGT01040000240385"/>
<evidence type="ECO:0000256" key="1">
    <source>
        <dbReference type="SAM" id="MobiDB-lite"/>
    </source>
</evidence>
<dbReference type="PRINTS" id="PR01407">
    <property type="entry name" value="BUTYPHLNCDUF"/>
</dbReference>
<evidence type="ECO:0000259" key="2">
    <source>
        <dbReference type="PROSITE" id="PS50188"/>
    </source>
</evidence>
<dbReference type="Pfam" id="PF00622">
    <property type="entry name" value="SPRY"/>
    <property type="match status" value="1"/>
</dbReference>
<reference evidence="3" key="1">
    <citation type="submission" date="2025-08" db="UniProtKB">
        <authorList>
            <consortium name="Ensembl"/>
        </authorList>
    </citation>
    <scope>IDENTIFICATION</scope>
</reference>
<dbReference type="PANTHER" id="PTHR24103">
    <property type="entry name" value="E3 UBIQUITIN-PROTEIN LIGASE TRIM"/>
    <property type="match status" value="1"/>
</dbReference>
<organism evidence="3 4">
    <name type="scientific">Oncorhynchus kisutch</name>
    <name type="common">Coho salmon</name>
    <name type="synonym">Salmo kisutch</name>
    <dbReference type="NCBI Taxonomy" id="8019"/>
    <lineage>
        <taxon>Eukaryota</taxon>
        <taxon>Metazoa</taxon>
        <taxon>Chordata</taxon>
        <taxon>Craniata</taxon>
        <taxon>Vertebrata</taxon>
        <taxon>Euteleostomi</taxon>
        <taxon>Actinopterygii</taxon>
        <taxon>Neopterygii</taxon>
        <taxon>Teleostei</taxon>
        <taxon>Protacanthopterygii</taxon>
        <taxon>Salmoniformes</taxon>
        <taxon>Salmonidae</taxon>
        <taxon>Salmoninae</taxon>
        <taxon>Oncorhynchus</taxon>
    </lineage>
</organism>
<evidence type="ECO:0000313" key="3">
    <source>
        <dbReference type="Ensembl" id="ENSOKIP00005069217.1"/>
    </source>
</evidence>
<dbReference type="AlphaFoldDB" id="A0A8C7IA49"/>
<dbReference type="InterPro" id="IPR001870">
    <property type="entry name" value="B30.2/SPRY"/>
</dbReference>
<dbReference type="Ensembl" id="ENSOKIT00005073618.1">
    <property type="protein sequence ID" value="ENSOKIP00005069217.1"/>
    <property type="gene ID" value="ENSOKIG00005029727.1"/>
</dbReference>
<name>A0A8C7IA49_ONCKI</name>
<dbReference type="InterPro" id="IPR043136">
    <property type="entry name" value="B30.2/SPRY_sf"/>
</dbReference>
<dbReference type="InterPro" id="IPR003879">
    <property type="entry name" value="Butyrophylin_SPRY"/>
</dbReference>
<dbReference type="InterPro" id="IPR050143">
    <property type="entry name" value="TRIM/RBCC"/>
</dbReference>